<keyword evidence="3" id="KW-1185">Reference proteome</keyword>
<dbReference type="Proteomes" id="UP000832011">
    <property type="component" value="Chromosome"/>
</dbReference>
<dbReference type="EMBL" id="CP091511">
    <property type="protein sequence ID" value="UOO91157.1"/>
    <property type="molecule type" value="Genomic_DNA"/>
</dbReference>
<evidence type="ECO:0000256" key="1">
    <source>
        <dbReference type="SAM" id="SignalP"/>
    </source>
</evidence>
<dbReference type="RefSeq" id="WP_058304732.1">
    <property type="nucleotide sequence ID" value="NZ_CABKVG010000004.1"/>
</dbReference>
<feature type="signal peptide" evidence="1">
    <location>
        <begin position="1"/>
        <end position="22"/>
    </location>
</feature>
<keyword evidence="1" id="KW-0732">Signal</keyword>
<accession>A0ABY4E6R9</accession>
<sequence length="162" mass="17871">MLNPRRILAAAALIAFSTSSFAAINNNAATYGQWRNTDGQTISVGADGVKQYADSADECRSMGYKMTGERFKGSELISGMKSSMGYNQDILRDVRDAETESALQNNIKNIKRLLPLIKANQSYAGIAMQCGDGNNELIFIDNRNAMEQSFGGGETYYEHYRK</sequence>
<name>A0ABY4E6R9_9NEIS</name>
<proteinExistence type="predicted"/>
<evidence type="ECO:0000313" key="3">
    <source>
        <dbReference type="Proteomes" id="UP000832011"/>
    </source>
</evidence>
<protein>
    <submittedName>
        <fullName evidence="2">Uncharacterized protein</fullName>
    </submittedName>
</protein>
<evidence type="ECO:0000313" key="2">
    <source>
        <dbReference type="EMBL" id="UOO91157.1"/>
    </source>
</evidence>
<gene>
    <name evidence="2" type="ORF">LVJ82_09425</name>
</gene>
<organism evidence="2 3">
    <name type="scientific">Vitreoscilla massiliensis</name>
    <dbReference type="NCBI Taxonomy" id="1689272"/>
    <lineage>
        <taxon>Bacteria</taxon>
        <taxon>Pseudomonadati</taxon>
        <taxon>Pseudomonadota</taxon>
        <taxon>Betaproteobacteria</taxon>
        <taxon>Neisseriales</taxon>
        <taxon>Neisseriaceae</taxon>
        <taxon>Vitreoscilla</taxon>
    </lineage>
</organism>
<reference evidence="2 3" key="1">
    <citation type="journal article" date="2022" name="Res Sq">
        <title>Evolution of multicellular longitudinally dividing oral cavity symbionts (Neisseriaceae).</title>
        <authorList>
            <person name="Nyongesa S."/>
            <person name="Weber P."/>
            <person name="Bernet E."/>
            <person name="Pullido F."/>
            <person name="Nieckarz M."/>
            <person name="Delaby M."/>
            <person name="Nieves C."/>
            <person name="Viehboeck T."/>
            <person name="Krause N."/>
            <person name="Rivera-Millot A."/>
            <person name="Nakamura A."/>
            <person name="Vischer N."/>
            <person name="VanNieuwenhze M."/>
            <person name="Brun Y."/>
            <person name="Cava F."/>
            <person name="Bulgheresi S."/>
            <person name="Veyrier F."/>
        </authorList>
    </citation>
    <scope>NUCLEOTIDE SEQUENCE [LARGE SCALE GENOMIC DNA]</scope>
    <source>
        <strain evidence="2 3">SN4</strain>
    </source>
</reference>
<feature type="chain" id="PRO_5046761031" evidence="1">
    <location>
        <begin position="23"/>
        <end position="162"/>
    </location>
</feature>